<evidence type="ECO:0000256" key="9">
    <source>
        <dbReference type="SAM" id="SignalP"/>
    </source>
</evidence>
<keyword evidence="12" id="KW-1185">Reference proteome</keyword>
<evidence type="ECO:0000313" key="11">
    <source>
        <dbReference type="EMBL" id="KAF2101664.1"/>
    </source>
</evidence>
<evidence type="ECO:0000256" key="3">
    <source>
        <dbReference type="ARBA" id="ARBA00010031"/>
    </source>
</evidence>
<gene>
    <name evidence="11" type="ORF">NA57DRAFT_73104</name>
</gene>
<evidence type="ECO:0000256" key="8">
    <source>
        <dbReference type="ARBA" id="ARBA00023288"/>
    </source>
</evidence>
<feature type="domain" description="CFEM" evidence="10">
    <location>
        <begin position="29"/>
        <end position="91"/>
    </location>
</feature>
<organism evidence="11 12">
    <name type="scientific">Rhizodiscina lignyota</name>
    <dbReference type="NCBI Taxonomy" id="1504668"/>
    <lineage>
        <taxon>Eukaryota</taxon>
        <taxon>Fungi</taxon>
        <taxon>Dikarya</taxon>
        <taxon>Ascomycota</taxon>
        <taxon>Pezizomycotina</taxon>
        <taxon>Dothideomycetes</taxon>
        <taxon>Pleosporomycetidae</taxon>
        <taxon>Aulographales</taxon>
        <taxon>Rhizodiscinaceae</taxon>
        <taxon>Rhizodiscina</taxon>
    </lineage>
</organism>
<dbReference type="EMBL" id="ML978123">
    <property type="protein sequence ID" value="KAF2101664.1"/>
    <property type="molecule type" value="Genomic_DNA"/>
</dbReference>
<feature type="chain" id="PRO_5040195473" description="CFEM domain-containing protein" evidence="9">
    <location>
        <begin position="18"/>
        <end position="98"/>
    </location>
</feature>
<dbReference type="GO" id="GO:0005576">
    <property type="term" value="C:extracellular region"/>
    <property type="evidence" value="ECO:0007669"/>
    <property type="project" value="UniProtKB-SubCell"/>
</dbReference>
<keyword evidence="5" id="KW-0472">Membrane</keyword>
<keyword evidence="6 9" id="KW-0732">Signal</keyword>
<evidence type="ECO:0000256" key="7">
    <source>
        <dbReference type="ARBA" id="ARBA00023157"/>
    </source>
</evidence>
<comment type="caution">
    <text evidence="11">The sequence shown here is derived from an EMBL/GenBank/DDBJ whole genome shotgun (WGS) entry which is preliminary data.</text>
</comment>
<evidence type="ECO:0000313" key="12">
    <source>
        <dbReference type="Proteomes" id="UP000799772"/>
    </source>
</evidence>
<comment type="similarity">
    <text evidence="3">Belongs to the RBT5 family.</text>
</comment>
<protein>
    <recommendedName>
        <fullName evidence="10">CFEM domain-containing protein</fullName>
    </recommendedName>
</protein>
<evidence type="ECO:0000256" key="2">
    <source>
        <dbReference type="ARBA" id="ARBA00004613"/>
    </source>
</evidence>
<keyword evidence="4" id="KW-0964">Secreted</keyword>
<evidence type="ECO:0000256" key="4">
    <source>
        <dbReference type="ARBA" id="ARBA00022525"/>
    </source>
</evidence>
<keyword evidence="5" id="KW-0336">GPI-anchor</keyword>
<evidence type="ECO:0000256" key="1">
    <source>
        <dbReference type="ARBA" id="ARBA00004589"/>
    </source>
</evidence>
<feature type="signal peptide" evidence="9">
    <location>
        <begin position="1"/>
        <end position="17"/>
    </location>
</feature>
<dbReference type="AlphaFoldDB" id="A0A9P4MDI0"/>
<name>A0A9P4MDI0_9PEZI</name>
<evidence type="ECO:0000259" key="10">
    <source>
        <dbReference type="Pfam" id="PF05730"/>
    </source>
</evidence>
<dbReference type="Pfam" id="PF05730">
    <property type="entry name" value="CFEM"/>
    <property type="match status" value="1"/>
</dbReference>
<dbReference type="InterPro" id="IPR008427">
    <property type="entry name" value="Extracellular_membr_CFEM_dom"/>
</dbReference>
<dbReference type="Proteomes" id="UP000799772">
    <property type="component" value="Unassembled WGS sequence"/>
</dbReference>
<evidence type="ECO:0000256" key="6">
    <source>
        <dbReference type="ARBA" id="ARBA00022729"/>
    </source>
</evidence>
<keyword evidence="7" id="KW-1015">Disulfide bond</keyword>
<proteinExistence type="inferred from homology"/>
<evidence type="ECO:0000256" key="5">
    <source>
        <dbReference type="ARBA" id="ARBA00022622"/>
    </source>
</evidence>
<sequence>MKFALVALAASVALASAAPVVDEATVDILDQFPTCAVEELKDIAKEKCGDLLNIACICSNPAVRETATHDVVQACGLVQSLRALKTAKKVCGENLKDI</sequence>
<reference evidence="11" key="1">
    <citation type="journal article" date="2020" name="Stud. Mycol.">
        <title>101 Dothideomycetes genomes: a test case for predicting lifestyles and emergence of pathogens.</title>
        <authorList>
            <person name="Haridas S."/>
            <person name="Albert R."/>
            <person name="Binder M."/>
            <person name="Bloem J."/>
            <person name="Labutti K."/>
            <person name="Salamov A."/>
            <person name="Andreopoulos B."/>
            <person name="Baker S."/>
            <person name="Barry K."/>
            <person name="Bills G."/>
            <person name="Bluhm B."/>
            <person name="Cannon C."/>
            <person name="Castanera R."/>
            <person name="Culley D."/>
            <person name="Daum C."/>
            <person name="Ezra D."/>
            <person name="Gonzalez J."/>
            <person name="Henrissat B."/>
            <person name="Kuo A."/>
            <person name="Liang C."/>
            <person name="Lipzen A."/>
            <person name="Lutzoni F."/>
            <person name="Magnuson J."/>
            <person name="Mondo S."/>
            <person name="Nolan M."/>
            <person name="Ohm R."/>
            <person name="Pangilinan J."/>
            <person name="Park H.-J."/>
            <person name="Ramirez L."/>
            <person name="Alfaro M."/>
            <person name="Sun H."/>
            <person name="Tritt A."/>
            <person name="Yoshinaga Y."/>
            <person name="Zwiers L.-H."/>
            <person name="Turgeon B."/>
            <person name="Goodwin S."/>
            <person name="Spatafora J."/>
            <person name="Crous P."/>
            <person name="Grigoriev I."/>
        </authorList>
    </citation>
    <scope>NUCLEOTIDE SEQUENCE</scope>
    <source>
        <strain evidence="11">CBS 133067</strain>
    </source>
</reference>
<dbReference type="GO" id="GO:0098552">
    <property type="term" value="C:side of membrane"/>
    <property type="evidence" value="ECO:0007669"/>
    <property type="project" value="UniProtKB-KW"/>
</dbReference>
<keyword evidence="8" id="KW-0449">Lipoprotein</keyword>
<comment type="subcellular location">
    <subcellularLocation>
        <location evidence="1">Membrane</location>
        <topology evidence="1">Lipid-anchor</topology>
        <topology evidence="1">GPI-anchor</topology>
    </subcellularLocation>
    <subcellularLocation>
        <location evidence="2">Secreted</location>
    </subcellularLocation>
</comment>
<keyword evidence="5" id="KW-0325">Glycoprotein</keyword>
<accession>A0A9P4MDI0</accession>